<evidence type="ECO:0000256" key="1">
    <source>
        <dbReference type="SAM" id="MobiDB-lite"/>
    </source>
</evidence>
<keyword evidence="2" id="KW-0732">Signal</keyword>
<dbReference type="Proteomes" id="UP000266841">
    <property type="component" value="Unassembled WGS sequence"/>
</dbReference>
<name>K0THF1_THAOC</name>
<evidence type="ECO:0000256" key="2">
    <source>
        <dbReference type="SAM" id="SignalP"/>
    </source>
</evidence>
<feature type="compositionally biased region" description="Basic and acidic residues" evidence="1">
    <location>
        <begin position="195"/>
        <end position="210"/>
    </location>
</feature>
<dbReference type="EMBL" id="AGNL01009400">
    <property type="protein sequence ID" value="EJK69902.1"/>
    <property type="molecule type" value="Genomic_DNA"/>
</dbReference>
<evidence type="ECO:0000313" key="4">
    <source>
        <dbReference type="Proteomes" id="UP000266841"/>
    </source>
</evidence>
<dbReference type="AlphaFoldDB" id="K0THF1"/>
<feature type="chain" id="PRO_5003837961" evidence="2">
    <location>
        <begin position="24"/>
        <end position="287"/>
    </location>
</feature>
<feature type="region of interest" description="Disordered" evidence="1">
    <location>
        <begin position="136"/>
        <end position="250"/>
    </location>
</feature>
<feature type="compositionally biased region" description="Low complexity" evidence="1">
    <location>
        <begin position="49"/>
        <end position="61"/>
    </location>
</feature>
<feature type="compositionally biased region" description="Basic and acidic residues" evidence="1">
    <location>
        <begin position="219"/>
        <end position="231"/>
    </location>
</feature>
<comment type="caution">
    <text evidence="3">The sequence shown here is derived from an EMBL/GenBank/DDBJ whole genome shotgun (WGS) entry which is preliminary data.</text>
</comment>
<evidence type="ECO:0000313" key="3">
    <source>
        <dbReference type="EMBL" id="EJK69902.1"/>
    </source>
</evidence>
<reference evidence="3 4" key="1">
    <citation type="journal article" date="2012" name="Genome Biol.">
        <title>Genome and low-iron response of an oceanic diatom adapted to chronic iron limitation.</title>
        <authorList>
            <person name="Lommer M."/>
            <person name="Specht M."/>
            <person name="Roy A.S."/>
            <person name="Kraemer L."/>
            <person name="Andreson R."/>
            <person name="Gutowska M.A."/>
            <person name="Wolf J."/>
            <person name="Bergner S.V."/>
            <person name="Schilhabel M.B."/>
            <person name="Klostermeier U.C."/>
            <person name="Beiko R.G."/>
            <person name="Rosenstiel P."/>
            <person name="Hippler M."/>
            <person name="Laroche J."/>
        </authorList>
    </citation>
    <scope>NUCLEOTIDE SEQUENCE [LARGE SCALE GENOMIC DNA]</scope>
    <source>
        <strain evidence="3 4">CCMP1005</strain>
    </source>
</reference>
<keyword evidence="4" id="KW-1185">Reference proteome</keyword>
<feature type="compositionally biased region" description="Basic and acidic residues" evidence="1">
    <location>
        <begin position="150"/>
        <end position="160"/>
    </location>
</feature>
<proteinExistence type="predicted"/>
<feature type="signal peptide" evidence="2">
    <location>
        <begin position="1"/>
        <end position="23"/>
    </location>
</feature>
<sequence>MTTPPPALLWLSRALAGLPSALANCCASSRKTARDDSNFESGCTAAQQAGRRTSTAGSSGSDAEWIGCTPDLSAEGVSQQRARGKRQDKRPPPPARAAAPGSRRLEDGWSGPDLDLLTLSRDARTVFLSVFALGPPLAGRRRSGVGSSSPKDEDRRRGDDGSASVLPRRTAGRHGRGFMNGPRATGRPTGSSRAAEIRRDRSRSSGDRRGGSGVYRPTSIERGESPQDGRRSVLWGHSASISETRRGGGIRRESKRVLGFRQRVLAWFVPEHCSEVISDEVFSTRVM</sequence>
<protein>
    <submittedName>
        <fullName evidence="3">Uncharacterized protein</fullName>
    </submittedName>
</protein>
<accession>K0THF1</accession>
<gene>
    <name evidence="3" type="ORF">THAOC_08802</name>
</gene>
<feature type="region of interest" description="Disordered" evidence="1">
    <location>
        <begin position="31"/>
        <end position="111"/>
    </location>
</feature>
<organism evidence="3 4">
    <name type="scientific">Thalassiosira oceanica</name>
    <name type="common">Marine diatom</name>
    <dbReference type="NCBI Taxonomy" id="159749"/>
    <lineage>
        <taxon>Eukaryota</taxon>
        <taxon>Sar</taxon>
        <taxon>Stramenopiles</taxon>
        <taxon>Ochrophyta</taxon>
        <taxon>Bacillariophyta</taxon>
        <taxon>Coscinodiscophyceae</taxon>
        <taxon>Thalassiosirophycidae</taxon>
        <taxon>Thalassiosirales</taxon>
        <taxon>Thalassiosiraceae</taxon>
        <taxon>Thalassiosira</taxon>
    </lineage>
</organism>